<evidence type="ECO:0000256" key="9">
    <source>
        <dbReference type="ARBA" id="ARBA00048552"/>
    </source>
</evidence>
<evidence type="ECO:0000256" key="2">
    <source>
        <dbReference type="ARBA" id="ARBA00022478"/>
    </source>
</evidence>
<evidence type="ECO:0000259" key="16">
    <source>
        <dbReference type="Pfam" id="PF04565"/>
    </source>
</evidence>
<feature type="domain" description="DNA-directed RNA polymerase subunit 2 hybrid-binding" evidence="12">
    <location>
        <begin position="684"/>
        <end position="1064"/>
    </location>
</feature>
<evidence type="ECO:0000313" key="18">
    <source>
        <dbReference type="EMBL" id="QOI90433.1"/>
    </source>
</evidence>
<organismHost>
    <name type="scientific">Pyramimonas plurioculata</name>
    <dbReference type="NCBI Taxonomy" id="36893"/>
</organismHost>
<dbReference type="CDD" id="cd00653">
    <property type="entry name" value="RNA_pol_B_RPB2"/>
    <property type="match status" value="1"/>
</dbReference>
<evidence type="ECO:0000259" key="12">
    <source>
        <dbReference type="Pfam" id="PF00562"/>
    </source>
</evidence>
<dbReference type="InterPro" id="IPR007120">
    <property type="entry name" value="DNA-dir_RNAP_su2_dom"/>
</dbReference>
<dbReference type="Pfam" id="PF04566">
    <property type="entry name" value="RNA_pol_Rpb2_4"/>
    <property type="match status" value="1"/>
</dbReference>
<evidence type="ECO:0000256" key="11">
    <source>
        <dbReference type="RuleBase" id="RU363031"/>
    </source>
</evidence>
<dbReference type="InterPro" id="IPR007642">
    <property type="entry name" value="RNA_pol_Rpb2_2"/>
</dbReference>
<comment type="catalytic activity">
    <reaction evidence="9 11">
        <text>RNA(n) + a ribonucleoside 5'-triphosphate = RNA(n+1) + diphosphate</text>
        <dbReference type="Rhea" id="RHEA:21248"/>
        <dbReference type="Rhea" id="RHEA-COMP:14527"/>
        <dbReference type="Rhea" id="RHEA-COMP:17342"/>
        <dbReference type="ChEBI" id="CHEBI:33019"/>
        <dbReference type="ChEBI" id="CHEBI:61557"/>
        <dbReference type="ChEBI" id="CHEBI:140395"/>
        <dbReference type="EC" id="2.7.7.6"/>
    </reaction>
</comment>
<feature type="domain" description="RNA polymerase Rpb2" evidence="14">
    <location>
        <begin position="235"/>
        <end position="368"/>
    </location>
</feature>
<evidence type="ECO:0000256" key="4">
    <source>
        <dbReference type="ARBA" id="ARBA00022695"/>
    </source>
</evidence>
<evidence type="ECO:0000259" key="14">
    <source>
        <dbReference type="Pfam" id="PF04561"/>
    </source>
</evidence>
<organism evidence="18">
    <name type="scientific">Pyramimonas orientalis virus</name>
    <name type="common">PoV01</name>
    <dbReference type="NCBI Taxonomy" id="455367"/>
    <lineage>
        <taxon>Viruses</taxon>
        <taxon>Varidnaviria</taxon>
        <taxon>Bamfordvirae</taxon>
        <taxon>Nucleocytoviricota</taxon>
        <taxon>Megaviricetes</taxon>
        <taxon>Imitervirales</taxon>
        <taxon>Allomimiviridae</taxon>
        <taxon>Heliosvirus</taxon>
        <taxon>Heliosvirus raunefjordenense</taxon>
    </lineage>
</organism>
<feature type="domain" description="RNA polymerase Rpb2" evidence="13">
    <location>
        <begin position="1067"/>
        <end position="1152"/>
    </location>
</feature>
<protein>
    <recommendedName>
        <fullName evidence="11">DNA-directed RNA polymerase subunit beta</fullName>
        <ecNumber evidence="11">2.7.7.6</ecNumber>
    </recommendedName>
</protein>
<evidence type="ECO:0000256" key="6">
    <source>
        <dbReference type="ARBA" id="ARBA00022771"/>
    </source>
</evidence>
<dbReference type="Gene3D" id="3.90.1100.10">
    <property type="match status" value="1"/>
</dbReference>
<keyword evidence="4 11" id="KW-0548">Nucleotidyltransferase</keyword>
<accession>A0A7M3UNY6</accession>
<dbReference type="InterPro" id="IPR007641">
    <property type="entry name" value="RNA_pol_Rpb2_7"/>
</dbReference>
<dbReference type="InterPro" id="IPR007645">
    <property type="entry name" value="RNA_pol_Rpb2_3"/>
</dbReference>
<proteinExistence type="inferred from homology"/>
<reference evidence="18" key="1">
    <citation type="submission" date="2020-06" db="EMBL/GenBank/DDBJ databases">
        <title>Lateral gene transfer of anion-conducting channel rhodopsins between green algae and giant viruses.</title>
        <authorList>
            <person name="Rozenberg A."/>
            <person name="Oppermann J."/>
            <person name="Wietek J."/>
            <person name="Fernandez Lahore R.G."/>
            <person name="Sandaa R.-A."/>
            <person name="Bratbak G."/>
            <person name="Hegemann P."/>
            <person name="Beja O."/>
        </authorList>
    </citation>
    <scope>NUCLEOTIDE SEQUENCE</scope>
    <source>
        <strain evidence="18">01B</strain>
    </source>
</reference>
<dbReference type="GO" id="GO:0008270">
    <property type="term" value="F:zinc ion binding"/>
    <property type="evidence" value="ECO:0007669"/>
    <property type="project" value="UniProtKB-KW"/>
</dbReference>
<keyword evidence="8 11" id="KW-0804">Transcription</keyword>
<evidence type="ECO:0000256" key="3">
    <source>
        <dbReference type="ARBA" id="ARBA00022679"/>
    </source>
</evidence>
<evidence type="ECO:0000256" key="7">
    <source>
        <dbReference type="ARBA" id="ARBA00022833"/>
    </source>
</evidence>
<dbReference type="InterPro" id="IPR007121">
    <property type="entry name" value="RNA_pol_bsu_CS"/>
</dbReference>
<name>A0A7M3UNY6_POV01</name>
<evidence type="ECO:0000256" key="8">
    <source>
        <dbReference type="ARBA" id="ARBA00023163"/>
    </source>
</evidence>
<comment type="function">
    <text evidence="11">DNA-dependent RNA polymerase catalyzes the transcription of DNA into RNA using the four ribonucleoside triphosphates as substrates.</text>
</comment>
<dbReference type="InterPro" id="IPR015712">
    <property type="entry name" value="DNA-dir_RNA_pol_su2"/>
</dbReference>
<dbReference type="GO" id="GO:0003677">
    <property type="term" value="F:DNA binding"/>
    <property type="evidence" value="ECO:0007669"/>
    <property type="project" value="InterPro"/>
</dbReference>
<keyword evidence="6" id="KW-0863">Zinc-finger</keyword>
<dbReference type="InterPro" id="IPR037033">
    <property type="entry name" value="DNA-dir_RNAP_su2_hyb_sf"/>
</dbReference>
<dbReference type="Pfam" id="PF04560">
    <property type="entry name" value="RNA_pol_Rpb2_7"/>
    <property type="match status" value="1"/>
</dbReference>
<evidence type="ECO:0000259" key="17">
    <source>
        <dbReference type="Pfam" id="PF04566"/>
    </source>
</evidence>
<comment type="similarity">
    <text evidence="1 10">Belongs to the RNA polymerase beta chain family.</text>
</comment>
<dbReference type="PANTHER" id="PTHR20856">
    <property type="entry name" value="DNA-DIRECTED RNA POLYMERASE I SUBUNIT 2"/>
    <property type="match status" value="1"/>
</dbReference>
<feature type="domain" description="RNA polymerase beta subunit protrusion" evidence="15">
    <location>
        <begin position="19"/>
        <end position="399"/>
    </location>
</feature>
<evidence type="ECO:0000259" key="13">
    <source>
        <dbReference type="Pfam" id="PF04560"/>
    </source>
</evidence>
<dbReference type="Gene3D" id="2.40.50.150">
    <property type="match status" value="1"/>
</dbReference>
<dbReference type="Gene3D" id="3.90.1800.10">
    <property type="entry name" value="RNA polymerase alpha subunit dimerisation domain"/>
    <property type="match status" value="1"/>
</dbReference>
<evidence type="ECO:0000259" key="15">
    <source>
        <dbReference type="Pfam" id="PF04563"/>
    </source>
</evidence>
<dbReference type="EC" id="2.7.7.6" evidence="11"/>
<dbReference type="InterPro" id="IPR014724">
    <property type="entry name" value="RNA_pol_RPB2_OB-fold"/>
</dbReference>
<dbReference type="EMBL" id="MT663537">
    <property type="protein sequence ID" value="QOI90433.1"/>
    <property type="molecule type" value="Genomic_DNA"/>
</dbReference>
<dbReference type="InterPro" id="IPR007646">
    <property type="entry name" value="RNA_pol_Rpb2_4"/>
</dbReference>
<keyword evidence="2 11" id="KW-0240">DNA-directed RNA polymerase</keyword>
<evidence type="ECO:0000256" key="5">
    <source>
        <dbReference type="ARBA" id="ARBA00022723"/>
    </source>
</evidence>
<dbReference type="Gene3D" id="3.90.1110.10">
    <property type="entry name" value="RNA polymerase Rpb2, domain 2"/>
    <property type="match status" value="1"/>
</dbReference>
<dbReference type="Pfam" id="PF04561">
    <property type="entry name" value="RNA_pol_Rpb2_2"/>
    <property type="match status" value="1"/>
</dbReference>
<sequence>MDIWKVIDTYFKSNEYYFTRHHIDSYNDFVINKIPYIIKTLNPFVIVKEDSKFRVEVHISDKVNVCNPTYDSDKLLYPNAARLQNKNYFCDIRTDIEVTYFEEEQVVNKELFTNRKIGSIPILLHSKLCYLKGLDVDTLQSLGECQYDQGGYFIVDGKEKVIISQERIATNQLFISDPSDPALFKLEGMIRSTSLSNALFPKSVHFWVEKDTLRDPFGPKMSVTEKMENSFFVTMKIMNINLERIPIFTIFRALGVESDKDILDYIALNDEELKQHLRSSIVNASKVLSGDRPVYTQKDALQYLSNFVKHSDVHFAQYVIINDLFPNVGDDFRQKAMYLGYLVNKLIRTTIGTLKQNKRDNYMFKRVDTTGILLGNIFRDFYNKYRNNIRSMIDREYTLGGTNNRLKLVNEGNFNRVFPSAIIGDGMYKSMKGNWGLTGDPSQQGIVQDVSRLSYIGYVSHVRRVNTPIDRSIKLVEPHRLDSPQWGMMCPIESPDGANIGLLKHMAVTCEITLESDRDQVVQCLTDLHLIPLEDVNPYTIRDYCKIHLNNNWLGVHPNPKELMDQLKEFRRTGVLNAFVSISWNVIDNEIMLYSDSGRCCRPLIIADGFQNLNYEAKTWKDLVNGYTYEYTYDKGVKNKPAVIEYVDCFETNTLYIAMTKNDIKENRHTHVEIHPCLCMSMYTNTIPFANHNQAPRNVFSGQQGKQAVGIYATNFNHRIDTASYILHYPQRSLLSTKMAKYTFKNKMPNGENLIVAIATYTGYNQEDSIILNKSSIERGMFNVSYFKSVVDSEDENIQSNTKVVFDNPTRLKKEGKNIDFKYANWDVIDDNGLPIKNKYISEQDCYLGKVNMEMKRMEDSDKAVFNDQVIQHVYTDKSKIADKTVSGTIDKVLQYDHNGMQQVKIRLRKFRIPELGDKMASSHGQKGVCGMILPQEDMPYNKDGLVPDIIVNPHAFPSRMTIAHLIESVLAKLCCLKGSYIDGTAFENHCIDDYYSMMKKHQYQQYGDELLYNGFTGEQIQTEIFIGPTYYYRLKHMVKDKINYRGIGGPVEMMTKQPTQGRSNGGGLRIGEMETNAILAHGITGFVKETMMERSDGYHKFIDGETGEDIIYNEKEQFYDSLNAKKIEIPYSMKLLKQEVEGLGINMKLSTKNV</sequence>
<dbReference type="GO" id="GO:0003899">
    <property type="term" value="F:DNA-directed RNA polymerase activity"/>
    <property type="evidence" value="ECO:0007669"/>
    <property type="project" value="UniProtKB-EC"/>
</dbReference>
<dbReference type="Pfam" id="PF00562">
    <property type="entry name" value="RNA_pol_Rpb2_6"/>
    <property type="match status" value="1"/>
</dbReference>
<feature type="domain" description="RNA polymerase Rpb2" evidence="17">
    <location>
        <begin position="547"/>
        <end position="607"/>
    </location>
</feature>
<gene>
    <name evidence="18" type="ORF">HWQ62_00297</name>
</gene>
<keyword evidence="7" id="KW-0862">Zinc</keyword>
<dbReference type="Pfam" id="PF04563">
    <property type="entry name" value="RNA_pol_Rpb2_1"/>
    <property type="match status" value="1"/>
</dbReference>
<dbReference type="PROSITE" id="PS01166">
    <property type="entry name" value="RNA_POL_BETA"/>
    <property type="match status" value="1"/>
</dbReference>
<dbReference type="GO" id="GO:0032549">
    <property type="term" value="F:ribonucleoside binding"/>
    <property type="evidence" value="ECO:0007669"/>
    <property type="project" value="InterPro"/>
</dbReference>
<dbReference type="Gene3D" id="3.90.1070.20">
    <property type="match status" value="1"/>
</dbReference>
<evidence type="ECO:0000256" key="10">
    <source>
        <dbReference type="RuleBase" id="RU000434"/>
    </source>
</evidence>
<dbReference type="Pfam" id="PF04565">
    <property type="entry name" value="RNA_pol_Rpb2_3"/>
    <property type="match status" value="1"/>
</dbReference>
<keyword evidence="3 11" id="KW-0808">Transferase</keyword>
<feature type="domain" description="RNA polymerase Rpb2" evidence="16">
    <location>
        <begin position="451"/>
        <end position="512"/>
    </location>
</feature>
<dbReference type="GO" id="GO:0006351">
    <property type="term" value="P:DNA-templated transcription"/>
    <property type="evidence" value="ECO:0007669"/>
    <property type="project" value="InterPro"/>
</dbReference>
<evidence type="ECO:0000256" key="1">
    <source>
        <dbReference type="ARBA" id="ARBA00006835"/>
    </source>
</evidence>
<dbReference type="SUPFAM" id="SSF64484">
    <property type="entry name" value="beta and beta-prime subunits of DNA dependent RNA-polymerase"/>
    <property type="match status" value="1"/>
</dbReference>
<keyword evidence="5" id="KW-0479">Metal-binding</keyword>
<dbReference type="InterPro" id="IPR037034">
    <property type="entry name" value="RNA_pol_Rpb2_2_sf"/>
</dbReference>
<dbReference type="InterPro" id="IPR007644">
    <property type="entry name" value="RNA_pol_bsu_protrusion"/>
</dbReference>
<dbReference type="GO" id="GO:0000428">
    <property type="term" value="C:DNA-directed RNA polymerase complex"/>
    <property type="evidence" value="ECO:0007669"/>
    <property type="project" value="UniProtKB-KW"/>
</dbReference>
<dbReference type="Gene3D" id="2.40.270.10">
    <property type="entry name" value="DNA-directed RNA polymerase, subunit 2, domain 6"/>
    <property type="match status" value="1"/>
</dbReference>